<keyword evidence="3" id="KW-1185">Reference proteome</keyword>
<dbReference type="InterPro" id="IPR057194">
    <property type="entry name" value="DUF7872"/>
</dbReference>
<comment type="caution">
    <text evidence="2">The sequence shown here is derived from an EMBL/GenBank/DDBJ whole genome shotgun (WGS) entry which is preliminary data.</text>
</comment>
<evidence type="ECO:0000313" key="2">
    <source>
        <dbReference type="EMBL" id="KAG0140370.1"/>
    </source>
</evidence>
<reference evidence="2" key="1">
    <citation type="submission" date="2013-11" db="EMBL/GenBank/DDBJ databases">
        <title>Genome sequence of the fusiform rust pathogen reveals effectors for host alternation and coevolution with pine.</title>
        <authorList>
            <consortium name="DOE Joint Genome Institute"/>
            <person name="Smith K."/>
            <person name="Pendleton A."/>
            <person name="Kubisiak T."/>
            <person name="Anderson C."/>
            <person name="Salamov A."/>
            <person name="Aerts A."/>
            <person name="Riley R."/>
            <person name="Clum A."/>
            <person name="Lindquist E."/>
            <person name="Ence D."/>
            <person name="Campbell M."/>
            <person name="Kronenberg Z."/>
            <person name="Feau N."/>
            <person name="Dhillon B."/>
            <person name="Hamelin R."/>
            <person name="Burleigh J."/>
            <person name="Smith J."/>
            <person name="Yandell M."/>
            <person name="Nelson C."/>
            <person name="Grigoriev I."/>
            <person name="Davis J."/>
        </authorList>
    </citation>
    <scope>NUCLEOTIDE SEQUENCE</scope>
    <source>
        <strain evidence="2">G11</strain>
    </source>
</reference>
<protein>
    <recommendedName>
        <fullName evidence="1">DUF7872 domain-containing protein</fullName>
    </recommendedName>
</protein>
<evidence type="ECO:0000259" key="1">
    <source>
        <dbReference type="Pfam" id="PF25278"/>
    </source>
</evidence>
<dbReference type="Proteomes" id="UP000886653">
    <property type="component" value="Unassembled WGS sequence"/>
</dbReference>
<proteinExistence type="predicted"/>
<dbReference type="AlphaFoldDB" id="A0A9P6N6C3"/>
<evidence type="ECO:0000313" key="3">
    <source>
        <dbReference type="Proteomes" id="UP000886653"/>
    </source>
</evidence>
<dbReference type="EMBL" id="MU167450">
    <property type="protein sequence ID" value="KAG0140370.1"/>
    <property type="molecule type" value="Genomic_DNA"/>
</dbReference>
<sequence>MRTFFLSLVASRFTFILTHSKRLDTRLFGNQLNINSTLNFTDLIDLCESRPLTPTLWEELDMNRYLKDYNLGDSLSLPDFADLVGASNFDCGIGKFCDPSDLCAPVKGRAWYALVAARRWNIINNALYSAIPLAVSVASEVTPSMVLDLIPDASTFWTESACLTDMSIAILSVIPGGVFRSEVVGNIWGMMFGFLNADSGWSWTESNVLVSDPPKYEIWEDIVFSLEKFQKHMQAIIANSTSSVIQSGISTKSGLSGINSDGHLFLELSIKSVEEIRKGLVHDLRLRSLSLIFGYQKAFIVRGAEPCIKDGPGGSLDGPDTLSICDQDNVQVIEKKKYFF</sequence>
<organism evidence="2 3">
    <name type="scientific">Cronartium quercuum f. sp. fusiforme G11</name>
    <dbReference type="NCBI Taxonomy" id="708437"/>
    <lineage>
        <taxon>Eukaryota</taxon>
        <taxon>Fungi</taxon>
        <taxon>Dikarya</taxon>
        <taxon>Basidiomycota</taxon>
        <taxon>Pucciniomycotina</taxon>
        <taxon>Pucciniomycetes</taxon>
        <taxon>Pucciniales</taxon>
        <taxon>Coleosporiaceae</taxon>
        <taxon>Cronartium</taxon>
    </lineage>
</organism>
<name>A0A9P6N6C3_9BASI</name>
<feature type="domain" description="DUF7872" evidence="1">
    <location>
        <begin position="215"/>
        <end position="330"/>
    </location>
</feature>
<dbReference type="Pfam" id="PF25278">
    <property type="entry name" value="DUF7872"/>
    <property type="match status" value="1"/>
</dbReference>
<accession>A0A9P6N6C3</accession>
<dbReference type="PANTHER" id="PTHR33339">
    <property type="entry name" value="LYSM DOMAIN-CONTAINING PROTEIN"/>
    <property type="match status" value="1"/>
</dbReference>
<dbReference type="PANTHER" id="PTHR33339:SF1">
    <property type="entry name" value="LYSM DOMAIN-CONTAINING PROTEIN"/>
    <property type="match status" value="1"/>
</dbReference>
<dbReference type="OrthoDB" id="2501761at2759"/>
<gene>
    <name evidence="2" type="ORF">CROQUDRAFT_53358</name>
</gene>